<name>A0AAG5D5P8_ANOAO</name>
<sequence length="69" mass="7653">TWRCEYGPQGRVKFGFASHRNGSSSTDWDGGFEKSGFPFVDAHLGGVTFSLRQDKHTANEKLSINANFT</sequence>
<dbReference type="AlphaFoldDB" id="A0AAG5D5P8"/>
<proteinExistence type="predicted"/>
<accession>A0AAG5D5P8</accession>
<evidence type="ECO:0000313" key="1">
    <source>
        <dbReference type="EnsemblMetazoa" id="ENSAATROPP006175"/>
    </source>
</evidence>
<evidence type="ECO:0000313" key="2">
    <source>
        <dbReference type="Proteomes" id="UP000075880"/>
    </source>
</evidence>
<dbReference type="EnsemblMetazoa" id="ENSAATROPT006853">
    <property type="protein sequence ID" value="ENSAATROPP006175"/>
    <property type="gene ID" value="ENSAATROPG005580"/>
</dbReference>
<keyword evidence="2" id="KW-1185">Reference proteome</keyword>
<reference evidence="1" key="1">
    <citation type="submission" date="2024-04" db="UniProtKB">
        <authorList>
            <consortium name="EnsemblMetazoa"/>
        </authorList>
    </citation>
    <scope>IDENTIFICATION</scope>
    <source>
        <strain evidence="1">EBRO</strain>
    </source>
</reference>
<protein>
    <submittedName>
        <fullName evidence="1">Uncharacterized protein</fullName>
    </submittedName>
</protein>
<organism evidence="1 2">
    <name type="scientific">Anopheles atroparvus</name>
    <name type="common">European mosquito</name>
    <dbReference type="NCBI Taxonomy" id="41427"/>
    <lineage>
        <taxon>Eukaryota</taxon>
        <taxon>Metazoa</taxon>
        <taxon>Ecdysozoa</taxon>
        <taxon>Arthropoda</taxon>
        <taxon>Hexapoda</taxon>
        <taxon>Insecta</taxon>
        <taxon>Pterygota</taxon>
        <taxon>Neoptera</taxon>
        <taxon>Endopterygota</taxon>
        <taxon>Diptera</taxon>
        <taxon>Nematocera</taxon>
        <taxon>Culicoidea</taxon>
        <taxon>Culicidae</taxon>
        <taxon>Anophelinae</taxon>
        <taxon>Anopheles</taxon>
    </lineage>
</organism>
<dbReference type="Proteomes" id="UP000075880">
    <property type="component" value="Unassembled WGS sequence"/>
</dbReference>